<protein>
    <submittedName>
        <fullName evidence="2">Metal-dependent hydrolase, endonuclease/exonuclease/phosphatase family</fullName>
    </submittedName>
</protein>
<dbReference type="GO" id="GO:0004519">
    <property type="term" value="F:endonuclease activity"/>
    <property type="evidence" value="ECO:0007669"/>
    <property type="project" value="UniProtKB-KW"/>
</dbReference>
<feature type="domain" description="Endonuclease/exonuclease/phosphatase" evidence="1">
    <location>
        <begin position="2"/>
        <end position="223"/>
    </location>
</feature>
<keyword evidence="2" id="KW-0269">Exonuclease</keyword>
<dbReference type="AlphaFoldDB" id="A0A1H6G066"/>
<keyword evidence="2" id="KW-0378">Hydrolase</keyword>
<sequence>MVTWNLFFGRAKPPARRDLFEAFAGTLAGWQWDVALLQEVPHWWPRQLARAVGADAYAAVRTARHELAPLRRLLARRLPDLLGSWAGGTNAILVRRGTIAARRRLLLRWLPERRLALGVRVAVAGGDVWLVNLHAEASSRQRAARDLDRALAAARRWADTSPLIVGGDFNLERSLVSQLALRHGLAYAAGARLDHLLVRGFARGRVAPLPPPTSDRGAQLSDHPPVRAVFGPA</sequence>
<evidence type="ECO:0000313" key="2">
    <source>
        <dbReference type="EMBL" id="SEH15848.1"/>
    </source>
</evidence>
<accession>A0A1H6G066</accession>
<dbReference type="SUPFAM" id="SSF56219">
    <property type="entry name" value="DNase I-like"/>
    <property type="match status" value="1"/>
</dbReference>
<reference evidence="3" key="1">
    <citation type="submission" date="2016-10" db="EMBL/GenBank/DDBJ databases">
        <authorList>
            <person name="Varghese N."/>
            <person name="Submissions S."/>
        </authorList>
    </citation>
    <scope>NUCLEOTIDE SEQUENCE [LARGE SCALE GENOMIC DNA]</scope>
    <source>
        <strain evidence="3">ATCC 35263</strain>
    </source>
</reference>
<evidence type="ECO:0000259" key="1">
    <source>
        <dbReference type="Pfam" id="PF03372"/>
    </source>
</evidence>
<keyword evidence="3" id="KW-1185">Reference proteome</keyword>
<evidence type="ECO:0000313" key="3">
    <source>
        <dbReference type="Proteomes" id="UP000222056"/>
    </source>
</evidence>
<gene>
    <name evidence="2" type="ORF">SAMN02745716_2085</name>
</gene>
<dbReference type="STRING" id="29539.SAMN02745716_2085"/>
<dbReference type="Gene3D" id="3.60.10.10">
    <property type="entry name" value="Endonuclease/exonuclease/phosphatase"/>
    <property type="match status" value="1"/>
</dbReference>
<dbReference type="Proteomes" id="UP000222056">
    <property type="component" value="Unassembled WGS sequence"/>
</dbReference>
<dbReference type="InterPro" id="IPR005135">
    <property type="entry name" value="Endo/exonuclease/phosphatase"/>
</dbReference>
<name>A0A1H6G066_THEAL</name>
<organism evidence="2 3">
    <name type="scientific">Thermoleophilum album</name>
    <dbReference type="NCBI Taxonomy" id="29539"/>
    <lineage>
        <taxon>Bacteria</taxon>
        <taxon>Bacillati</taxon>
        <taxon>Actinomycetota</taxon>
        <taxon>Thermoleophilia</taxon>
        <taxon>Thermoleophilales</taxon>
        <taxon>Thermoleophilaceae</taxon>
        <taxon>Thermoleophilum</taxon>
    </lineage>
</organism>
<keyword evidence="2" id="KW-0255">Endonuclease</keyword>
<dbReference type="Pfam" id="PF03372">
    <property type="entry name" value="Exo_endo_phos"/>
    <property type="match status" value="1"/>
</dbReference>
<keyword evidence="2" id="KW-0540">Nuclease</keyword>
<dbReference type="InterPro" id="IPR036691">
    <property type="entry name" value="Endo/exonu/phosph_ase_sf"/>
</dbReference>
<proteinExistence type="predicted"/>
<dbReference type="EMBL" id="FNWJ01000002">
    <property type="protein sequence ID" value="SEH15848.1"/>
    <property type="molecule type" value="Genomic_DNA"/>
</dbReference>
<dbReference type="GO" id="GO:0004527">
    <property type="term" value="F:exonuclease activity"/>
    <property type="evidence" value="ECO:0007669"/>
    <property type="project" value="UniProtKB-KW"/>
</dbReference>